<accession>A0AAV4DSR4</accession>
<proteinExistence type="predicted"/>
<reference evidence="2 3" key="1">
    <citation type="journal article" date="2021" name="Elife">
        <title>Chloroplast acquisition without the gene transfer in kleptoplastic sea slugs, Plakobranchus ocellatus.</title>
        <authorList>
            <person name="Maeda T."/>
            <person name="Takahashi S."/>
            <person name="Yoshida T."/>
            <person name="Shimamura S."/>
            <person name="Takaki Y."/>
            <person name="Nagai Y."/>
            <person name="Toyoda A."/>
            <person name="Suzuki Y."/>
            <person name="Arimoto A."/>
            <person name="Ishii H."/>
            <person name="Satoh N."/>
            <person name="Nishiyama T."/>
            <person name="Hasebe M."/>
            <person name="Maruyama T."/>
            <person name="Minagawa J."/>
            <person name="Obokata J."/>
            <person name="Shigenobu S."/>
        </authorList>
    </citation>
    <scope>NUCLEOTIDE SEQUENCE [LARGE SCALE GENOMIC DNA]</scope>
</reference>
<evidence type="ECO:0000313" key="3">
    <source>
        <dbReference type="Proteomes" id="UP000735302"/>
    </source>
</evidence>
<evidence type="ECO:0000313" key="2">
    <source>
        <dbReference type="EMBL" id="GFO47077.1"/>
    </source>
</evidence>
<comment type="caution">
    <text evidence="2">The sequence shown here is derived from an EMBL/GenBank/DDBJ whole genome shotgun (WGS) entry which is preliminary data.</text>
</comment>
<evidence type="ECO:0000256" key="1">
    <source>
        <dbReference type="SAM" id="MobiDB-lite"/>
    </source>
</evidence>
<gene>
    <name evidence="2" type="ORF">PoB_007358200</name>
</gene>
<name>A0AAV4DSR4_9GAST</name>
<organism evidence="2 3">
    <name type="scientific">Plakobranchus ocellatus</name>
    <dbReference type="NCBI Taxonomy" id="259542"/>
    <lineage>
        <taxon>Eukaryota</taxon>
        <taxon>Metazoa</taxon>
        <taxon>Spiralia</taxon>
        <taxon>Lophotrochozoa</taxon>
        <taxon>Mollusca</taxon>
        <taxon>Gastropoda</taxon>
        <taxon>Heterobranchia</taxon>
        <taxon>Euthyneura</taxon>
        <taxon>Panpulmonata</taxon>
        <taxon>Sacoglossa</taxon>
        <taxon>Placobranchoidea</taxon>
        <taxon>Plakobranchidae</taxon>
        <taxon>Plakobranchus</taxon>
    </lineage>
</organism>
<dbReference type="EMBL" id="BLXT01008249">
    <property type="protein sequence ID" value="GFO47077.1"/>
    <property type="molecule type" value="Genomic_DNA"/>
</dbReference>
<feature type="compositionally biased region" description="Basic and acidic residues" evidence="1">
    <location>
        <begin position="8"/>
        <end position="21"/>
    </location>
</feature>
<protein>
    <submittedName>
        <fullName evidence="2">Uncharacterized protein</fullName>
    </submittedName>
</protein>
<feature type="region of interest" description="Disordered" evidence="1">
    <location>
        <begin position="1"/>
        <end position="28"/>
    </location>
</feature>
<dbReference type="AlphaFoldDB" id="A0AAV4DSR4"/>
<dbReference type="Proteomes" id="UP000735302">
    <property type="component" value="Unassembled WGS sequence"/>
</dbReference>
<sequence length="98" mass="11327">MLPSSQDVDDKLEPAAERPPADLRTNSLTSVPPALQYVSTCRVYVLSHHPFPYIFDYSTKAVPQRWDTLFLNPHRQYSQAFWKWVPLADLNLTHCNVI</sequence>
<keyword evidence="3" id="KW-1185">Reference proteome</keyword>